<evidence type="ECO:0000313" key="1">
    <source>
        <dbReference type="EMBL" id="THJ47185.1"/>
    </source>
</evidence>
<evidence type="ECO:0000313" key="2">
    <source>
        <dbReference type="Proteomes" id="UP000309618"/>
    </source>
</evidence>
<dbReference type="InterPro" id="IPR008593">
    <property type="entry name" value="Dam_MeTrfase"/>
</dbReference>
<dbReference type="Proteomes" id="UP000309618">
    <property type="component" value="Unassembled WGS sequence"/>
</dbReference>
<accession>A0A4S5CR45</accession>
<dbReference type="Pfam" id="PF05869">
    <property type="entry name" value="Dam"/>
    <property type="match status" value="1"/>
</dbReference>
<dbReference type="GO" id="GO:0003677">
    <property type="term" value="F:DNA binding"/>
    <property type="evidence" value="ECO:0007669"/>
    <property type="project" value="InterPro"/>
</dbReference>
<evidence type="ECO:0008006" key="3">
    <source>
        <dbReference type="Google" id="ProtNLM"/>
    </source>
</evidence>
<proteinExistence type="predicted"/>
<reference evidence="1 2" key="1">
    <citation type="submission" date="2019-04" db="EMBL/GenBank/DDBJ databases">
        <title>Comparative genomics of Aeromonas veronii strains pathogenic to fish.</title>
        <authorList>
            <person name="Cascarano M.C."/>
            <person name="Smyrli M."/>
            <person name="Katharios P."/>
        </authorList>
    </citation>
    <scope>NUCLEOTIDE SEQUENCE [LARGE SCALE GENOMIC DNA]</scope>
    <source>
        <strain evidence="1 2">XU1</strain>
    </source>
</reference>
<dbReference type="GO" id="GO:0009307">
    <property type="term" value="P:DNA restriction-modification system"/>
    <property type="evidence" value="ECO:0007669"/>
    <property type="project" value="InterPro"/>
</dbReference>
<sequence>MNRDRHNALATPWTWFAMPGEYAWCNPPYSNIGPWVDAANEARAEGIGTVMLVMLDQSTGWFKKAKATCQEVVVVTGGRLSFLHPETGEPARGNNKGSMFLVWHPFGRGAM</sequence>
<name>A0A4S5CR45_AERVE</name>
<dbReference type="GO" id="GO:0009007">
    <property type="term" value="F:site-specific DNA-methyltransferase (adenine-specific) activity"/>
    <property type="evidence" value="ECO:0007669"/>
    <property type="project" value="InterPro"/>
</dbReference>
<comment type="caution">
    <text evidence="1">The sequence shown here is derived from an EMBL/GenBank/DDBJ whole genome shotgun (WGS) entry which is preliminary data.</text>
</comment>
<dbReference type="AlphaFoldDB" id="A0A4S5CR45"/>
<gene>
    <name evidence="1" type="ORF">E8Q35_04610</name>
</gene>
<dbReference type="RefSeq" id="WP_136501396.1">
    <property type="nucleotide sequence ID" value="NZ_SSUX01000002.1"/>
</dbReference>
<organism evidence="1 2">
    <name type="scientific">Aeromonas veronii</name>
    <dbReference type="NCBI Taxonomy" id="654"/>
    <lineage>
        <taxon>Bacteria</taxon>
        <taxon>Pseudomonadati</taxon>
        <taxon>Pseudomonadota</taxon>
        <taxon>Gammaproteobacteria</taxon>
        <taxon>Aeromonadales</taxon>
        <taxon>Aeromonadaceae</taxon>
        <taxon>Aeromonas</taxon>
    </lineage>
</organism>
<protein>
    <recommendedName>
        <fullName evidence="3">Phage N-6-adenine-methyltransferase</fullName>
    </recommendedName>
</protein>
<dbReference type="EMBL" id="SSUX01000002">
    <property type="protein sequence ID" value="THJ47185.1"/>
    <property type="molecule type" value="Genomic_DNA"/>
</dbReference>